<sequence>MNLVQDKIVIITGGTSGIGLCAAKIFMDNGATVSIFGKTQEEVDAAKAELKETHPDKEVLGFAPDLTNRDEVMAAVGAVAEKYGRLDVMINNAGVTSSNVFSRVSPEEFKYLMDINVTGVFNGAWAAYQCMKGRKEGVIINTASVTGIHGSLSGVGYPTSKSAVVGFTQALGREIIRKNIRVVGVAPGVVNTPMVGNIPDEILDGYLSSFPMKRMLEPEEIANTYLFLASDLASGITATTVSVDGAYRPS</sequence>
<dbReference type="InterPro" id="IPR020904">
    <property type="entry name" value="Sc_DH/Rdtase_CS"/>
</dbReference>
<dbReference type="PRINTS" id="PR00080">
    <property type="entry name" value="SDRFAMILY"/>
</dbReference>
<dbReference type="FunFam" id="3.40.50.720:FF:000084">
    <property type="entry name" value="Short-chain dehydrogenase reductase"/>
    <property type="match status" value="1"/>
</dbReference>
<keyword evidence="2 5" id="KW-0560">Oxidoreductase</keyword>
<reference evidence="5 6" key="1">
    <citation type="submission" date="2008-09" db="EMBL/GenBank/DDBJ databases">
        <authorList>
            <person name="Fulton L."/>
            <person name="Clifton S."/>
            <person name="Fulton B."/>
            <person name="Xu J."/>
            <person name="Minx P."/>
            <person name="Pepin K.H."/>
            <person name="Johnson M."/>
            <person name="Thiruvilangam P."/>
            <person name="Bhonagiri V."/>
            <person name="Nash W.E."/>
            <person name="Mardis E.R."/>
            <person name="Wilson R.K."/>
        </authorList>
    </citation>
    <scope>NUCLEOTIDE SEQUENCE [LARGE SCALE GENOMIC DNA]</scope>
    <source>
        <strain evidence="5 6">DSM 13275</strain>
    </source>
</reference>
<accession>B6FW31</accession>
<evidence type="ECO:0000313" key="6">
    <source>
        <dbReference type="Proteomes" id="UP000003178"/>
    </source>
</evidence>
<dbReference type="PANTHER" id="PTHR42879">
    <property type="entry name" value="3-OXOACYL-(ACYL-CARRIER-PROTEIN) REDUCTASE"/>
    <property type="match status" value="1"/>
</dbReference>
<evidence type="ECO:0000256" key="2">
    <source>
        <dbReference type="ARBA" id="ARBA00023002"/>
    </source>
</evidence>
<comment type="similarity">
    <text evidence="1 4">Belongs to the short-chain dehydrogenases/reductases (SDR) family.</text>
</comment>
<dbReference type="GO" id="GO:0016491">
    <property type="term" value="F:oxidoreductase activity"/>
    <property type="evidence" value="ECO:0007669"/>
    <property type="project" value="UniProtKB-KW"/>
</dbReference>
<dbReference type="OrthoDB" id="9803333at2"/>
<evidence type="ECO:0000256" key="4">
    <source>
        <dbReference type="RuleBase" id="RU000363"/>
    </source>
</evidence>
<keyword evidence="6" id="KW-1185">Reference proteome</keyword>
<dbReference type="STRING" id="500633.CLOHIR_00080"/>
<dbReference type="AlphaFoldDB" id="B6FW31"/>
<dbReference type="InterPro" id="IPR002347">
    <property type="entry name" value="SDR_fam"/>
</dbReference>
<evidence type="ECO:0000256" key="1">
    <source>
        <dbReference type="ARBA" id="ARBA00006484"/>
    </source>
</evidence>
<organism evidence="5 6">
    <name type="scientific">Peptacetobacter hiranonis (strain DSM 13275 / JCM 10541 / KCTC 15199 / TO-931)</name>
    <name type="common">Clostridium hiranonis</name>
    <dbReference type="NCBI Taxonomy" id="500633"/>
    <lineage>
        <taxon>Bacteria</taxon>
        <taxon>Bacillati</taxon>
        <taxon>Bacillota</taxon>
        <taxon>Clostridia</taxon>
        <taxon>Peptostreptococcales</taxon>
        <taxon>Peptostreptococcaceae</taxon>
        <taxon>Peptacetobacter</taxon>
    </lineage>
</organism>
<evidence type="ECO:0000313" key="5">
    <source>
        <dbReference type="EMBL" id="EEA86309.1"/>
    </source>
</evidence>
<reference evidence="5 6" key="2">
    <citation type="submission" date="2008-10" db="EMBL/GenBank/DDBJ databases">
        <title>Draft genome sequence of Clostridium hiranonis (DSM 13275).</title>
        <authorList>
            <person name="Sudarsanam P."/>
            <person name="Ley R."/>
            <person name="Guruge J."/>
            <person name="Turnbaugh P.J."/>
            <person name="Mahowald M."/>
            <person name="Liep D."/>
            <person name="Gordon J."/>
        </authorList>
    </citation>
    <scope>NUCLEOTIDE SEQUENCE [LARGE SCALE GENOMIC DNA]</scope>
    <source>
        <strain evidence="5 6">DSM 13275</strain>
    </source>
</reference>
<dbReference type="PROSITE" id="PS00061">
    <property type="entry name" value="ADH_SHORT"/>
    <property type="match status" value="1"/>
</dbReference>
<keyword evidence="3" id="KW-0443">Lipid metabolism</keyword>
<protein>
    <submittedName>
        <fullName evidence="5">Bile acid 7-dehydroxylase 1/3</fullName>
        <ecNumber evidence="5">1.17.98.1</ecNumber>
    </submittedName>
</protein>
<gene>
    <name evidence="5" type="primary">baiA</name>
    <name evidence="5" type="ORF">CLOHIR_00080</name>
</gene>
<dbReference type="GO" id="GO:0008206">
    <property type="term" value="P:bile acid metabolic process"/>
    <property type="evidence" value="ECO:0007669"/>
    <property type="project" value="UniProtKB-ARBA"/>
</dbReference>
<dbReference type="EMBL" id="ABWP01000003">
    <property type="protein sequence ID" value="EEA86309.1"/>
    <property type="molecule type" value="Genomic_DNA"/>
</dbReference>
<evidence type="ECO:0000256" key="3">
    <source>
        <dbReference type="ARBA" id="ARBA00023221"/>
    </source>
</evidence>
<dbReference type="Proteomes" id="UP000003178">
    <property type="component" value="Unassembled WGS sequence"/>
</dbReference>
<dbReference type="InterPro" id="IPR050259">
    <property type="entry name" value="SDR"/>
</dbReference>
<dbReference type="HOGENOM" id="CLU_010194_1_3_9"/>
<keyword evidence="3" id="KW-0753">Steroid metabolism</keyword>
<dbReference type="PANTHER" id="PTHR42879:SF2">
    <property type="entry name" value="3-OXOACYL-[ACYL-CARRIER-PROTEIN] REDUCTASE FABG"/>
    <property type="match status" value="1"/>
</dbReference>
<dbReference type="Gene3D" id="3.40.50.720">
    <property type="entry name" value="NAD(P)-binding Rossmann-like Domain"/>
    <property type="match status" value="1"/>
</dbReference>
<dbReference type="EC" id="1.17.98.1" evidence="5"/>
<comment type="caution">
    <text evidence="5">The sequence shown here is derived from an EMBL/GenBank/DDBJ whole genome shotgun (WGS) entry which is preliminary data.</text>
</comment>
<dbReference type="SUPFAM" id="SSF51735">
    <property type="entry name" value="NAD(P)-binding Rossmann-fold domains"/>
    <property type="match status" value="1"/>
</dbReference>
<dbReference type="eggNOG" id="COG1028">
    <property type="taxonomic scope" value="Bacteria"/>
</dbReference>
<dbReference type="Pfam" id="PF00106">
    <property type="entry name" value="adh_short"/>
    <property type="match status" value="1"/>
</dbReference>
<dbReference type="RefSeq" id="WP_006438997.1">
    <property type="nucleotide sequence ID" value="NZ_DS995354.1"/>
</dbReference>
<name>B6FW31_PEPHT</name>
<proteinExistence type="inferred from homology"/>
<dbReference type="PRINTS" id="PR00081">
    <property type="entry name" value="GDHRDH"/>
</dbReference>
<dbReference type="InterPro" id="IPR036291">
    <property type="entry name" value="NAD(P)-bd_dom_sf"/>
</dbReference>